<feature type="domain" description="E3 ubiquitin-protein ligase RFWD3-like WD40" evidence="2">
    <location>
        <begin position="211"/>
        <end position="490"/>
    </location>
</feature>
<accession>A0ABM0TDK5</accession>
<dbReference type="GeneID" id="104709955"/>
<dbReference type="PANTHER" id="PTHR16047">
    <property type="entry name" value="RFWD3 PROTEIN"/>
    <property type="match status" value="1"/>
</dbReference>
<dbReference type="InterPro" id="IPR015943">
    <property type="entry name" value="WD40/YVTN_repeat-like_dom_sf"/>
</dbReference>
<dbReference type="Pfam" id="PF23419">
    <property type="entry name" value="WD40_RFWD3"/>
    <property type="match status" value="1"/>
</dbReference>
<name>A0ABM0TDK5_CAMSA</name>
<organism evidence="3 4">
    <name type="scientific">Camelina sativa</name>
    <name type="common">False flax</name>
    <name type="synonym">Myagrum sativum</name>
    <dbReference type="NCBI Taxonomy" id="90675"/>
    <lineage>
        <taxon>Eukaryota</taxon>
        <taxon>Viridiplantae</taxon>
        <taxon>Streptophyta</taxon>
        <taxon>Embryophyta</taxon>
        <taxon>Tracheophyta</taxon>
        <taxon>Spermatophyta</taxon>
        <taxon>Magnoliopsida</taxon>
        <taxon>eudicotyledons</taxon>
        <taxon>Gunneridae</taxon>
        <taxon>Pentapetalae</taxon>
        <taxon>rosids</taxon>
        <taxon>malvids</taxon>
        <taxon>Brassicales</taxon>
        <taxon>Brassicaceae</taxon>
        <taxon>Camelineae</taxon>
        <taxon>Camelina</taxon>
    </lineage>
</organism>
<gene>
    <name evidence="4" type="primary">LOC104709955</name>
</gene>
<dbReference type="Proteomes" id="UP000694864">
    <property type="component" value="Chromosome 8"/>
</dbReference>
<feature type="coiled-coil region" evidence="1">
    <location>
        <begin position="90"/>
        <end position="145"/>
    </location>
</feature>
<dbReference type="PANTHER" id="PTHR16047:SF13">
    <property type="entry name" value="E3 UBIQUITIN-PROTEIN LIGASE RFWD3"/>
    <property type="match status" value="1"/>
</dbReference>
<keyword evidence="3" id="KW-1185">Reference proteome</keyword>
<dbReference type="InterPro" id="IPR037381">
    <property type="entry name" value="RFWD3"/>
</dbReference>
<evidence type="ECO:0000313" key="4">
    <source>
        <dbReference type="RefSeq" id="XP_010424790.1"/>
    </source>
</evidence>
<evidence type="ECO:0000259" key="2">
    <source>
        <dbReference type="Pfam" id="PF23419"/>
    </source>
</evidence>
<sequence>MTTKPNLKPGDTSMIAGGYRITLFDLHGSLDQRWRTPSLLSSLWTLVWVFLHQQVVTTSSKFRKKCPQCNRACSFNDVVKIYASKIAAVDDEAQKRIVSLEAKLISVEAKTASLSNKEARWREKKAELRLEINNLRKKMYQERHEHDEPSYSFKHHKEVLVNGGRIFEINGGRQITLLARRLSGSGGTFVLTQINLHTGKIDDDILLPRTTRAIQDLRLSPHNNGLAVFGSLGKKLSFISLDSHNTVLSYDHLPAAPLSCSWDLNSCHHVYAGLQNGTVLVFDMRQNKRPLASLAGVTSYPVHTVHHLSAYSTPTSDVGRELLSASSIGLCQWNISGSEGRPTLVSETRNLGTCTASSYCPRTNHVVASYRRRTESSDNTIPAVDDNNSNSTDGGVYGFHIGLKRRVEGTYSQKQSSAQAIVKTITLPKTAIIDFGKERRQLFASYDDSTRDLILQDPSSFTVSQRFALSSPHPLQDVKYAHLNGSGLLGLLGVNHSCRDTKCQNRLLLKSRTK</sequence>
<evidence type="ECO:0000256" key="1">
    <source>
        <dbReference type="SAM" id="Coils"/>
    </source>
</evidence>
<protein>
    <submittedName>
        <fullName evidence="4">Uncharacterized protein LOC104709955</fullName>
    </submittedName>
</protein>
<reference evidence="4" key="2">
    <citation type="submission" date="2025-08" db="UniProtKB">
        <authorList>
            <consortium name="RefSeq"/>
        </authorList>
    </citation>
    <scope>IDENTIFICATION</scope>
    <source>
        <tissue evidence="4">Leaf</tissue>
    </source>
</reference>
<evidence type="ECO:0000313" key="3">
    <source>
        <dbReference type="Proteomes" id="UP000694864"/>
    </source>
</evidence>
<dbReference type="InterPro" id="IPR056527">
    <property type="entry name" value="WD40_RFWD3"/>
</dbReference>
<proteinExistence type="predicted"/>
<dbReference type="SUPFAM" id="SSF101908">
    <property type="entry name" value="Putative isomerase YbhE"/>
    <property type="match status" value="1"/>
</dbReference>
<dbReference type="RefSeq" id="XP_010424790.1">
    <property type="nucleotide sequence ID" value="XM_010426488.1"/>
</dbReference>
<dbReference type="Gene3D" id="2.130.10.10">
    <property type="entry name" value="YVTN repeat-like/Quinoprotein amine dehydrogenase"/>
    <property type="match status" value="1"/>
</dbReference>
<keyword evidence="1" id="KW-0175">Coiled coil</keyword>
<reference evidence="3" key="1">
    <citation type="journal article" date="2014" name="Nat. Commun.">
        <title>The emerging biofuel crop Camelina sativa retains a highly undifferentiated hexaploid genome structure.</title>
        <authorList>
            <person name="Kagale S."/>
            <person name="Koh C."/>
            <person name="Nixon J."/>
            <person name="Bollina V."/>
            <person name="Clarke W.E."/>
            <person name="Tuteja R."/>
            <person name="Spillane C."/>
            <person name="Robinson S.J."/>
            <person name="Links M.G."/>
            <person name="Clarke C."/>
            <person name="Higgins E.E."/>
            <person name="Huebert T."/>
            <person name="Sharpe A.G."/>
            <person name="Parkin I.A."/>
        </authorList>
    </citation>
    <scope>NUCLEOTIDE SEQUENCE [LARGE SCALE GENOMIC DNA]</scope>
    <source>
        <strain evidence="3">cv. DH55</strain>
    </source>
</reference>